<accession>A0A9W6F8C5</accession>
<sequence length="114" mass="12277">MQDCDPYHGGSLRFAGGGSEKGGRRRGWGIPGGRIRAARVVMNRLAVTLDWWVDYSGTCEVGTVFCSSPGPRIRPRCLYGDPISPSTDASDADSRMQVLLAALVDEMGDVLSML</sequence>
<reference evidence="1 2" key="1">
    <citation type="journal article" date="2023" name="Commun. Biol.">
        <title>Reorganization of the ancestral sex-determining regions during the evolution of trioecy in Pleodorina starrii.</title>
        <authorList>
            <person name="Takahashi K."/>
            <person name="Suzuki S."/>
            <person name="Kawai-Toyooka H."/>
            <person name="Yamamoto K."/>
            <person name="Hamaji T."/>
            <person name="Ootsuki R."/>
            <person name="Yamaguchi H."/>
            <person name="Kawachi M."/>
            <person name="Higashiyama T."/>
            <person name="Nozaki H."/>
        </authorList>
    </citation>
    <scope>NUCLEOTIDE SEQUENCE [LARGE SCALE GENOMIC DNA]</scope>
    <source>
        <strain evidence="1 2">NIES-4479</strain>
    </source>
</reference>
<dbReference type="AlphaFoldDB" id="A0A9W6F8C5"/>
<dbReference type="EMBL" id="BRXU01000033">
    <property type="protein sequence ID" value="GLC60207.1"/>
    <property type="molecule type" value="Genomic_DNA"/>
</dbReference>
<evidence type="ECO:0000313" key="2">
    <source>
        <dbReference type="Proteomes" id="UP001165080"/>
    </source>
</evidence>
<gene>
    <name evidence="1" type="primary">PLESTMB000410</name>
    <name evidence="1" type="ORF">PLESTB_001585500</name>
</gene>
<dbReference type="Proteomes" id="UP001165080">
    <property type="component" value="Unassembled WGS sequence"/>
</dbReference>
<evidence type="ECO:0000313" key="1">
    <source>
        <dbReference type="EMBL" id="GLC60207.1"/>
    </source>
</evidence>
<proteinExistence type="predicted"/>
<name>A0A9W6F8C5_9CHLO</name>
<keyword evidence="2" id="KW-1185">Reference proteome</keyword>
<organism evidence="1 2">
    <name type="scientific">Pleodorina starrii</name>
    <dbReference type="NCBI Taxonomy" id="330485"/>
    <lineage>
        <taxon>Eukaryota</taxon>
        <taxon>Viridiplantae</taxon>
        <taxon>Chlorophyta</taxon>
        <taxon>core chlorophytes</taxon>
        <taxon>Chlorophyceae</taxon>
        <taxon>CS clade</taxon>
        <taxon>Chlamydomonadales</taxon>
        <taxon>Volvocaceae</taxon>
        <taxon>Pleodorina</taxon>
    </lineage>
</organism>
<comment type="caution">
    <text evidence="1">The sequence shown here is derived from an EMBL/GenBank/DDBJ whole genome shotgun (WGS) entry which is preliminary data.</text>
</comment>
<protein>
    <submittedName>
        <fullName evidence="1">Uncharacterized protein</fullName>
    </submittedName>
</protein>